<dbReference type="InterPro" id="IPR047157">
    <property type="entry name" value="PHRF1/Atg35"/>
</dbReference>
<dbReference type="OrthoDB" id="432829at2759"/>
<dbReference type="Gene3D" id="2.30.30.1150">
    <property type="match status" value="1"/>
</dbReference>
<organism evidence="6 7">
    <name type="scientific">Bremia lactucae</name>
    <name type="common">Lettuce downy mildew</name>
    <dbReference type="NCBI Taxonomy" id="4779"/>
    <lineage>
        <taxon>Eukaryota</taxon>
        <taxon>Sar</taxon>
        <taxon>Stramenopiles</taxon>
        <taxon>Oomycota</taxon>
        <taxon>Peronosporomycetes</taxon>
        <taxon>Peronosporales</taxon>
        <taxon>Peronosporaceae</taxon>
        <taxon>Bremia</taxon>
    </lineage>
</organism>
<dbReference type="GO" id="GO:0008270">
    <property type="term" value="F:zinc ion binding"/>
    <property type="evidence" value="ECO:0007669"/>
    <property type="project" value="UniProtKB-KW"/>
</dbReference>
<dbReference type="EMBL" id="SHOA02000017">
    <property type="protein sequence ID" value="TDH73264.1"/>
    <property type="molecule type" value="Genomic_DNA"/>
</dbReference>
<name>A0A976IK11_BRELC</name>
<accession>A0A976IK11</accession>
<dbReference type="InterPro" id="IPR001965">
    <property type="entry name" value="Znf_PHD"/>
</dbReference>
<keyword evidence="3" id="KW-0862">Zinc</keyword>
<dbReference type="InterPro" id="IPR019787">
    <property type="entry name" value="Znf_PHD-finger"/>
</dbReference>
<comment type="caution">
    <text evidence="6">The sequence shown here is derived from an EMBL/GenBank/DDBJ whole genome shotgun (WGS) entry which is preliminary data.</text>
</comment>
<gene>
    <name evidence="6" type="ORF">CCR75_004085</name>
</gene>
<proteinExistence type="predicted"/>
<dbReference type="SUPFAM" id="SSF57903">
    <property type="entry name" value="FYVE/PHD zinc finger"/>
    <property type="match status" value="1"/>
</dbReference>
<keyword evidence="1" id="KW-0479">Metal-binding</keyword>
<dbReference type="InterPro" id="IPR011011">
    <property type="entry name" value="Znf_FYVE_PHD"/>
</dbReference>
<evidence type="ECO:0000259" key="5">
    <source>
        <dbReference type="PROSITE" id="PS50016"/>
    </source>
</evidence>
<evidence type="ECO:0000256" key="4">
    <source>
        <dbReference type="PROSITE-ProRule" id="PRU00146"/>
    </source>
</evidence>
<dbReference type="PROSITE" id="PS50016">
    <property type="entry name" value="ZF_PHD_2"/>
    <property type="match status" value="1"/>
</dbReference>
<evidence type="ECO:0000256" key="2">
    <source>
        <dbReference type="ARBA" id="ARBA00022771"/>
    </source>
</evidence>
<dbReference type="PANTHER" id="PTHR12618:SF20">
    <property type="entry name" value="PHD AND RING FINGER DOMAIN-CONTAINING PROTEIN 1"/>
    <property type="match status" value="1"/>
</dbReference>
<evidence type="ECO:0000256" key="1">
    <source>
        <dbReference type="ARBA" id="ARBA00022723"/>
    </source>
</evidence>
<dbReference type="SUPFAM" id="SSF57933">
    <property type="entry name" value="TAZ domain"/>
    <property type="match status" value="1"/>
</dbReference>
<reference evidence="6 7" key="1">
    <citation type="journal article" date="2021" name="Genome Biol.">
        <title>AFLAP: assembly-free linkage analysis pipeline using k-mers from genome sequencing data.</title>
        <authorList>
            <person name="Fletcher K."/>
            <person name="Zhang L."/>
            <person name="Gil J."/>
            <person name="Han R."/>
            <person name="Cavanaugh K."/>
            <person name="Michelmore R."/>
        </authorList>
    </citation>
    <scope>NUCLEOTIDE SEQUENCE [LARGE SCALE GENOMIC DNA]</scope>
    <source>
        <strain evidence="6 7">SF5</strain>
    </source>
</reference>
<dbReference type="Proteomes" id="UP000294530">
    <property type="component" value="Unassembled WGS sequence"/>
</dbReference>
<evidence type="ECO:0000313" key="6">
    <source>
        <dbReference type="EMBL" id="TDH73264.1"/>
    </source>
</evidence>
<evidence type="ECO:0000313" key="7">
    <source>
        <dbReference type="Proteomes" id="UP000294530"/>
    </source>
</evidence>
<evidence type="ECO:0000256" key="3">
    <source>
        <dbReference type="ARBA" id="ARBA00022833"/>
    </source>
</evidence>
<protein>
    <recommendedName>
        <fullName evidence="5">PHD-type domain-containing protein</fullName>
    </recommendedName>
</protein>
<dbReference type="SMART" id="SM00249">
    <property type="entry name" value="PHD"/>
    <property type="match status" value="1"/>
</dbReference>
<dbReference type="RefSeq" id="XP_067822762.1">
    <property type="nucleotide sequence ID" value="XM_067962175.1"/>
</dbReference>
<keyword evidence="2 4" id="KW-0863">Zinc-finger</keyword>
<dbReference type="Pfam" id="PF00628">
    <property type="entry name" value="PHD"/>
    <property type="match status" value="1"/>
</dbReference>
<dbReference type="GeneID" id="94347846"/>
<keyword evidence="7" id="KW-1185">Reference proteome</keyword>
<dbReference type="InterPro" id="IPR035898">
    <property type="entry name" value="TAZ_dom_sf"/>
</dbReference>
<dbReference type="KEGG" id="blac:94347846"/>
<sequence length="400" mass="44415">MTTSSPRVRFSWEDAVAQDQDLHRIDAFVKLTIFKFSGQAALRAAAFRGSSYEPVPSTVKVEQTLLVNTPTQATNGFSNASGSSGRSTPQFISVRDYQSESCSEVDTHEVNPMDELSDFEQELPQQQQEPSRDMEENALDVEMDEERTDTACEVCKKSDREDEIILCEDCNAEIHIGCLQPPLLKVPDEAWYCPNCIVKYPATSVVKIKQENEKVGTEEIIAVNDNLAKESIATNDKTAQESIAINDNSAAAPKPILNAPIAHNPPKSPTSRIDPTSIPIAEALEADPEKSNLLLIHASNCDDIKCTDPELQFFCPHMKRFLRSICWASHSDKWRSYRLARITADLFAYHAMNCSVPQCNVPLCVKIRQEEIPGVVTLEIALTSEVFTFKSGRAVEAMDG</sequence>
<dbReference type="Gene3D" id="1.20.1020.10">
    <property type="entry name" value="TAZ domain"/>
    <property type="match status" value="1"/>
</dbReference>
<dbReference type="AlphaFoldDB" id="A0A976IK11"/>
<feature type="domain" description="PHD-type" evidence="5">
    <location>
        <begin position="149"/>
        <end position="199"/>
    </location>
</feature>
<dbReference type="PANTHER" id="PTHR12618">
    <property type="entry name" value="PHD AND RING FINGER DOMAIN-CONTAINING PROTEIN 1"/>
    <property type="match status" value="1"/>
</dbReference>